<reference evidence="2" key="1">
    <citation type="submission" date="2020-11" db="EMBL/GenBank/DDBJ databases">
        <authorList>
            <consortium name="DOE Joint Genome Institute"/>
            <person name="Ahrendt S."/>
            <person name="Riley R."/>
            <person name="Andreopoulos W."/>
            <person name="Labutti K."/>
            <person name="Pangilinan J."/>
            <person name="Ruiz-Duenas F.J."/>
            <person name="Barrasa J.M."/>
            <person name="Sanchez-Garcia M."/>
            <person name="Camarero S."/>
            <person name="Miyauchi S."/>
            <person name="Serrano A."/>
            <person name="Linde D."/>
            <person name="Babiker R."/>
            <person name="Drula E."/>
            <person name="Ayuso-Fernandez I."/>
            <person name="Pacheco R."/>
            <person name="Padilla G."/>
            <person name="Ferreira P."/>
            <person name="Barriuso J."/>
            <person name="Kellner H."/>
            <person name="Castanera R."/>
            <person name="Alfaro M."/>
            <person name="Ramirez L."/>
            <person name="Pisabarro A.G."/>
            <person name="Kuo A."/>
            <person name="Tritt A."/>
            <person name="Lipzen A."/>
            <person name="He G."/>
            <person name="Yan M."/>
            <person name="Ng V."/>
            <person name="Cullen D."/>
            <person name="Martin F."/>
            <person name="Rosso M.-N."/>
            <person name="Henrissat B."/>
            <person name="Hibbett D."/>
            <person name="Martinez A.T."/>
            <person name="Grigoriev I.V."/>
        </authorList>
    </citation>
    <scope>NUCLEOTIDE SEQUENCE</scope>
    <source>
        <strain evidence="2">CBS 247.69</strain>
    </source>
</reference>
<dbReference type="AlphaFoldDB" id="A0A9P6CIB2"/>
<accession>A0A9P6CIB2</accession>
<evidence type="ECO:0000313" key="2">
    <source>
        <dbReference type="EMBL" id="KAF9463135.1"/>
    </source>
</evidence>
<keyword evidence="1" id="KW-1133">Transmembrane helix</keyword>
<dbReference type="EMBL" id="MU150265">
    <property type="protein sequence ID" value="KAF9463135.1"/>
    <property type="molecule type" value="Genomic_DNA"/>
</dbReference>
<protein>
    <submittedName>
        <fullName evidence="2">Uncharacterized protein</fullName>
    </submittedName>
</protein>
<sequence>MFLELATLPSSLALQDPAAGGSRTNASCSSDFNWARSSVGTSPCLIAAEVLGACNGGKWNLPSLLDDVDYAPPNVTTANPCFCSWSAYNLLSACSACQGHEEHINDWTVYQLSCSLLGLSNTYFPKNISSPILIPYWATLDPIKWPNHRFNITSARLLSSQKLNDTIPRNPNWQSSMASPSAPPTSGLIGGVIGLLGGLAGIIFAADLVLYMIYRERRRRLVDNNYHVSNGQHHAIALISPPSHRRADTGITTPETPVDALIPERTRRLPFTHIFI</sequence>
<proteinExistence type="predicted"/>
<comment type="caution">
    <text evidence="2">The sequence shown here is derived from an EMBL/GenBank/DDBJ whole genome shotgun (WGS) entry which is preliminary data.</text>
</comment>
<keyword evidence="3" id="KW-1185">Reference proteome</keyword>
<gene>
    <name evidence="2" type="ORF">BDZ94DRAFT_639058</name>
</gene>
<dbReference type="OrthoDB" id="2796893at2759"/>
<evidence type="ECO:0000313" key="3">
    <source>
        <dbReference type="Proteomes" id="UP000807353"/>
    </source>
</evidence>
<keyword evidence="1" id="KW-0812">Transmembrane</keyword>
<feature type="transmembrane region" description="Helical" evidence="1">
    <location>
        <begin position="188"/>
        <end position="214"/>
    </location>
</feature>
<evidence type="ECO:0000256" key="1">
    <source>
        <dbReference type="SAM" id="Phobius"/>
    </source>
</evidence>
<dbReference type="Proteomes" id="UP000807353">
    <property type="component" value="Unassembled WGS sequence"/>
</dbReference>
<organism evidence="2 3">
    <name type="scientific">Collybia nuda</name>
    <dbReference type="NCBI Taxonomy" id="64659"/>
    <lineage>
        <taxon>Eukaryota</taxon>
        <taxon>Fungi</taxon>
        <taxon>Dikarya</taxon>
        <taxon>Basidiomycota</taxon>
        <taxon>Agaricomycotina</taxon>
        <taxon>Agaricomycetes</taxon>
        <taxon>Agaricomycetidae</taxon>
        <taxon>Agaricales</taxon>
        <taxon>Tricholomatineae</taxon>
        <taxon>Clitocybaceae</taxon>
        <taxon>Collybia</taxon>
    </lineage>
</organism>
<name>A0A9P6CIB2_9AGAR</name>
<keyword evidence="1" id="KW-0472">Membrane</keyword>